<dbReference type="SUPFAM" id="SSF55781">
    <property type="entry name" value="GAF domain-like"/>
    <property type="match status" value="1"/>
</dbReference>
<dbReference type="PANTHER" id="PTHR44688:SF16">
    <property type="entry name" value="DNA-BINDING TRANSCRIPTIONAL ACTIVATOR DEVR_DOSR"/>
    <property type="match status" value="1"/>
</dbReference>
<evidence type="ECO:0000256" key="2">
    <source>
        <dbReference type="ARBA" id="ARBA00023125"/>
    </source>
</evidence>
<evidence type="ECO:0000259" key="4">
    <source>
        <dbReference type="PROSITE" id="PS50043"/>
    </source>
</evidence>
<evidence type="ECO:0000313" key="6">
    <source>
        <dbReference type="Proteomes" id="UP001275440"/>
    </source>
</evidence>
<dbReference type="Proteomes" id="UP001275440">
    <property type="component" value="Unassembled WGS sequence"/>
</dbReference>
<dbReference type="SUPFAM" id="SSF46894">
    <property type="entry name" value="C-terminal effector domain of the bipartite response regulators"/>
    <property type="match status" value="1"/>
</dbReference>
<dbReference type="PANTHER" id="PTHR44688">
    <property type="entry name" value="DNA-BINDING TRANSCRIPTIONAL ACTIVATOR DEVR_DOSR"/>
    <property type="match status" value="1"/>
</dbReference>
<keyword evidence="1" id="KW-0805">Transcription regulation</keyword>
<reference evidence="5 6" key="1">
    <citation type="submission" date="2019-10" db="EMBL/GenBank/DDBJ databases">
        <title>Draft Genome Assembly of Rhodococcus zopfii DSM44189.</title>
        <authorList>
            <person name="Sutton J.M."/>
            <person name="Akob D.M."/>
            <person name="Bushman T.J."/>
        </authorList>
    </citation>
    <scope>NUCLEOTIDE SEQUENCE [LARGE SCALE GENOMIC DNA]</scope>
    <source>
        <strain evidence="5 6">DSM 44189</strain>
    </source>
</reference>
<evidence type="ECO:0000256" key="3">
    <source>
        <dbReference type="ARBA" id="ARBA00023163"/>
    </source>
</evidence>
<dbReference type="Pfam" id="PF01590">
    <property type="entry name" value="GAF"/>
    <property type="match status" value="1"/>
</dbReference>
<dbReference type="InterPro" id="IPR003018">
    <property type="entry name" value="GAF"/>
</dbReference>
<dbReference type="Gene3D" id="3.30.450.40">
    <property type="match status" value="1"/>
</dbReference>
<evidence type="ECO:0000313" key="5">
    <source>
        <dbReference type="EMBL" id="MDV2478282.1"/>
    </source>
</evidence>
<name>A0ABU3WX25_9NOCA</name>
<dbReference type="InterPro" id="IPR016032">
    <property type="entry name" value="Sig_transdc_resp-reg_C-effctor"/>
</dbReference>
<feature type="domain" description="HTH luxR-type" evidence="4">
    <location>
        <begin position="227"/>
        <end position="292"/>
    </location>
</feature>
<dbReference type="Gene3D" id="1.10.10.10">
    <property type="entry name" value="Winged helix-like DNA-binding domain superfamily/Winged helix DNA-binding domain"/>
    <property type="match status" value="1"/>
</dbReference>
<dbReference type="InterPro" id="IPR036388">
    <property type="entry name" value="WH-like_DNA-bd_sf"/>
</dbReference>
<protein>
    <submittedName>
        <fullName evidence="5">Response regulator transcription factor</fullName>
    </submittedName>
</protein>
<comment type="caution">
    <text evidence="5">The sequence shown here is derived from an EMBL/GenBank/DDBJ whole genome shotgun (WGS) entry which is preliminary data.</text>
</comment>
<dbReference type="PRINTS" id="PR00038">
    <property type="entry name" value="HTHLUXR"/>
</dbReference>
<dbReference type="SMART" id="SM00421">
    <property type="entry name" value="HTH_LUXR"/>
    <property type="match status" value="1"/>
</dbReference>
<dbReference type="InterPro" id="IPR029016">
    <property type="entry name" value="GAF-like_dom_sf"/>
</dbReference>
<dbReference type="EMBL" id="WBMO01000005">
    <property type="protein sequence ID" value="MDV2478282.1"/>
    <property type="molecule type" value="Genomic_DNA"/>
</dbReference>
<evidence type="ECO:0000256" key="1">
    <source>
        <dbReference type="ARBA" id="ARBA00023015"/>
    </source>
</evidence>
<sequence length="295" mass="31815">MNSARTDPEPSGRLRPSDDDALRAQLRLLQISTGLPILFGGAVHGQDMILSGFVGTRSNILRNLVISSECGVGGRAIAEQRPVSIADYFVSDRITHDYDPQVAGEGIESLLAAPVVVRGRTRATMYGGLRVNMPIGDTVAEQVMAGARALAREIEIRDEVDRRIELLENARDAVAGSAGVSASVSEGITESYLALREIAAHTADPALEAQLRAVGEKLRTLTAGRTPTAARVQLSERERDVLGYVALGCRNAEIAERLSLSLETVKSYMRNLMGKLDVHSRHEAVVEARRQGLIP</sequence>
<proteinExistence type="predicted"/>
<keyword evidence="3" id="KW-0804">Transcription</keyword>
<accession>A0ABU3WX25</accession>
<dbReference type="PROSITE" id="PS00622">
    <property type="entry name" value="HTH_LUXR_1"/>
    <property type="match status" value="1"/>
</dbReference>
<dbReference type="CDD" id="cd06170">
    <property type="entry name" value="LuxR_C_like"/>
    <property type="match status" value="1"/>
</dbReference>
<gene>
    <name evidence="5" type="ORF">F8M49_27935</name>
</gene>
<keyword evidence="2" id="KW-0238">DNA-binding</keyword>
<keyword evidence="6" id="KW-1185">Reference proteome</keyword>
<dbReference type="InterPro" id="IPR000792">
    <property type="entry name" value="Tscrpt_reg_LuxR_C"/>
</dbReference>
<organism evidence="5 6">
    <name type="scientific">Rhodococcus zopfii</name>
    <dbReference type="NCBI Taxonomy" id="43772"/>
    <lineage>
        <taxon>Bacteria</taxon>
        <taxon>Bacillati</taxon>
        <taxon>Actinomycetota</taxon>
        <taxon>Actinomycetes</taxon>
        <taxon>Mycobacteriales</taxon>
        <taxon>Nocardiaceae</taxon>
        <taxon>Rhodococcus</taxon>
    </lineage>
</organism>
<dbReference type="RefSeq" id="WP_072815076.1">
    <property type="nucleotide sequence ID" value="NZ_JAHWLX010000059.1"/>
</dbReference>
<dbReference type="PROSITE" id="PS50043">
    <property type="entry name" value="HTH_LUXR_2"/>
    <property type="match status" value="1"/>
</dbReference>
<dbReference type="Pfam" id="PF00196">
    <property type="entry name" value="GerE"/>
    <property type="match status" value="1"/>
</dbReference>